<dbReference type="EMBL" id="JAATIS010001721">
    <property type="protein sequence ID" value="KAG2465471.1"/>
    <property type="molecule type" value="Genomic_DNA"/>
</dbReference>
<dbReference type="AlphaFoldDB" id="A0A8X7XC86"/>
<feature type="non-terminal residue" evidence="2">
    <location>
        <position position="176"/>
    </location>
</feature>
<name>A0A8X7XC86_POLSE</name>
<comment type="caution">
    <text evidence="2">The sequence shown here is derived from an EMBL/GenBank/DDBJ whole genome shotgun (WGS) entry which is preliminary data.</text>
</comment>
<organism evidence="2 3">
    <name type="scientific">Polypterus senegalus</name>
    <name type="common">Senegal bichir</name>
    <dbReference type="NCBI Taxonomy" id="55291"/>
    <lineage>
        <taxon>Eukaryota</taxon>
        <taxon>Metazoa</taxon>
        <taxon>Chordata</taxon>
        <taxon>Craniata</taxon>
        <taxon>Vertebrata</taxon>
        <taxon>Euteleostomi</taxon>
        <taxon>Actinopterygii</taxon>
        <taxon>Polypteriformes</taxon>
        <taxon>Polypteridae</taxon>
        <taxon>Polypterus</taxon>
    </lineage>
</organism>
<dbReference type="Proteomes" id="UP000886611">
    <property type="component" value="Unassembled WGS sequence"/>
</dbReference>
<keyword evidence="1" id="KW-0175">Coiled coil</keyword>
<gene>
    <name evidence="2" type="primary">Cenpu</name>
    <name evidence="2" type="ORF">GTO96_0016547</name>
</gene>
<dbReference type="PANTHER" id="PTHR32222:SF1">
    <property type="entry name" value="CENTROMERE PROTEIN U"/>
    <property type="match status" value="1"/>
</dbReference>
<feature type="non-terminal residue" evidence="2">
    <location>
        <position position="1"/>
    </location>
</feature>
<evidence type="ECO:0000313" key="2">
    <source>
        <dbReference type="EMBL" id="KAG2465471.1"/>
    </source>
</evidence>
<evidence type="ECO:0000313" key="3">
    <source>
        <dbReference type="Proteomes" id="UP000886611"/>
    </source>
</evidence>
<accession>A0A8X7XC86</accession>
<keyword evidence="3" id="KW-1185">Reference proteome</keyword>
<dbReference type="GO" id="GO:0005634">
    <property type="term" value="C:nucleus"/>
    <property type="evidence" value="ECO:0007669"/>
    <property type="project" value="TreeGrafter"/>
</dbReference>
<reference evidence="2 3" key="1">
    <citation type="journal article" date="2021" name="Cell">
        <title>Tracing the genetic footprints of vertebrate landing in non-teleost ray-finned fishes.</title>
        <authorList>
            <person name="Bi X."/>
            <person name="Wang K."/>
            <person name="Yang L."/>
            <person name="Pan H."/>
            <person name="Jiang H."/>
            <person name="Wei Q."/>
            <person name="Fang M."/>
            <person name="Yu H."/>
            <person name="Zhu C."/>
            <person name="Cai Y."/>
            <person name="He Y."/>
            <person name="Gan X."/>
            <person name="Zeng H."/>
            <person name="Yu D."/>
            <person name="Zhu Y."/>
            <person name="Jiang H."/>
            <person name="Qiu Q."/>
            <person name="Yang H."/>
            <person name="Zhang Y.E."/>
            <person name="Wang W."/>
            <person name="Zhu M."/>
            <person name="He S."/>
            <person name="Zhang G."/>
        </authorList>
    </citation>
    <scope>NUCLEOTIDE SEQUENCE [LARGE SCALE GENOMIC DNA]</scope>
    <source>
        <strain evidence="2">Bchr_013</strain>
    </source>
</reference>
<evidence type="ECO:0000256" key="1">
    <source>
        <dbReference type="SAM" id="Coils"/>
    </source>
</evidence>
<protein>
    <submittedName>
        <fullName evidence="2">CENPU protein</fullName>
    </submittedName>
</protein>
<proteinExistence type="predicted"/>
<dbReference type="PANTHER" id="PTHR32222">
    <property type="entry name" value="CENTROMERE PROTEIN U"/>
    <property type="match status" value="1"/>
</dbReference>
<sequence>METRSVKGYSKKAAPFTEDTIQNARWAGLCSGGERPREMLESGDCRNIMERFSKRFSDHLVETVVNTLEMKRKQLLTMKHELIRSECYMKKLEKDYAEMKQRYCDLKNSTTFLSDLKNMKELLEKNKHGKRAKPVYGLTSLPALLLEAEGIMGAETKLHNINKKLEKSIILDSCAK</sequence>
<feature type="coiled-coil region" evidence="1">
    <location>
        <begin position="82"/>
        <end position="133"/>
    </location>
</feature>